<dbReference type="KEGG" id="samy:DB32_006926"/>
<sequence>MQITSAVAPRIVSTRALVERATRAPSSHNTQPWRFREESDRVVALRADRTRVLSINDPEDRELTISCGAALLHLRVAAAAVGLTTSVSILPSIEDRDLLARVSLAEGVVDPVDRTLARAIDTRRTERGRMHERPVPDALLRELESAAVREGAWLHVVRAPRERDAIASLAAEGDRRLFADREWRRELAVWLRSRRAGDGLTFVPAPVLPIARIVIARVDLGAHVARADHHVATSAPTLAVLGTDRDDVPSWIAAGQALARVLLRAALTGAQASFFNQPIQVASLRPELGAAIGRTTFPQLVMRLGFPVRASAPTPRRAVESVLELSA</sequence>
<keyword evidence="2" id="KW-1185">Reference proteome</keyword>
<dbReference type="Gene3D" id="3.40.109.10">
    <property type="entry name" value="NADH Oxidase"/>
    <property type="match status" value="1"/>
</dbReference>
<dbReference type="GO" id="GO:0016491">
    <property type="term" value="F:oxidoreductase activity"/>
    <property type="evidence" value="ECO:0007669"/>
    <property type="project" value="InterPro"/>
</dbReference>
<proteinExistence type="predicted"/>
<reference evidence="1 2" key="1">
    <citation type="submission" date="2015-03" db="EMBL/GenBank/DDBJ databases">
        <title>Genome assembly of Sandaracinus amylolyticus DSM 53668.</title>
        <authorList>
            <person name="Sharma G."/>
            <person name="Subramanian S."/>
        </authorList>
    </citation>
    <scope>NUCLEOTIDE SEQUENCE [LARGE SCALE GENOMIC DNA]</scope>
    <source>
        <strain evidence="1 2">DSM 53668</strain>
    </source>
</reference>
<evidence type="ECO:0000313" key="1">
    <source>
        <dbReference type="EMBL" id="AKF09777.1"/>
    </source>
</evidence>
<dbReference type="NCBIfam" id="NF047509">
    <property type="entry name" value="Rv3131_FMN_oxido"/>
    <property type="match status" value="1"/>
</dbReference>
<name>A0A0F6W850_9BACT</name>
<dbReference type="Proteomes" id="UP000034883">
    <property type="component" value="Chromosome"/>
</dbReference>
<dbReference type="OrthoDB" id="272552at2"/>
<organism evidence="1 2">
    <name type="scientific">Sandaracinus amylolyticus</name>
    <dbReference type="NCBI Taxonomy" id="927083"/>
    <lineage>
        <taxon>Bacteria</taxon>
        <taxon>Pseudomonadati</taxon>
        <taxon>Myxococcota</taxon>
        <taxon>Polyangia</taxon>
        <taxon>Polyangiales</taxon>
        <taxon>Sandaracinaceae</taxon>
        <taxon>Sandaracinus</taxon>
    </lineage>
</organism>
<gene>
    <name evidence="1" type="ORF">DB32_006926</name>
</gene>
<evidence type="ECO:0000313" key="2">
    <source>
        <dbReference type="Proteomes" id="UP000034883"/>
    </source>
</evidence>
<dbReference type="SUPFAM" id="SSF55469">
    <property type="entry name" value="FMN-dependent nitroreductase-like"/>
    <property type="match status" value="2"/>
</dbReference>
<protein>
    <submittedName>
        <fullName evidence="1">Dinucleotide-utilizing enzyme</fullName>
    </submittedName>
</protein>
<dbReference type="STRING" id="927083.DB32_006926"/>
<accession>A0A0F6W850</accession>
<dbReference type="AlphaFoldDB" id="A0A0F6W850"/>
<dbReference type="EMBL" id="CP011125">
    <property type="protein sequence ID" value="AKF09777.1"/>
    <property type="molecule type" value="Genomic_DNA"/>
</dbReference>
<dbReference type="RefSeq" id="WP_053236792.1">
    <property type="nucleotide sequence ID" value="NZ_CP011125.1"/>
</dbReference>
<dbReference type="InterPro" id="IPR000415">
    <property type="entry name" value="Nitroreductase-like"/>
</dbReference>